<keyword evidence="3" id="KW-1185">Reference proteome</keyword>
<evidence type="ECO:0000256" key="1">
    <source>
        <dbReference type="SAM" id="MobiDB-lite"/>
    </source>
</evidence>
<gene>
    <name evidence="2" type="ORF">KUF71_009494</name>
</gene>
<feature type="compositionally biased region" description="Pro residues" evidence="1">
    <location>
        <begin position="134"/>
        <end position="147"/>
    </location>
</feature>
<reference evidence="2" key="2">
    <citation type="journal article" date="2023" name="BMC Genomics">
        <title>Pest status, molecular evolution, and epigenetic factors derived from the genome assembly of Frankliniella fusca, a thysanopteran phytovirus vector.</title>
        <authorList>
            <person name="Catto M.A."/>
            <person name="Labadie P.E."/>
            <person name="Jacobson A.L."/>
            <person name="Kennedy G.G."/>
            <person name="Srinivasan R."/>
            <person name="Hunt B.G."/>
        </authorList>
    </citation>
    <scope>NUCLEOTIDE SEQUENCE</scope>
    <source>
        <strain evidence="2">PL_HMW_Pooled</strain>
    </source>
</reference>
<protein>
    <submittedName>
        <fullName evidence="2">Protocadherin Fat 3</fullName>
    </submittedName>
</protein>
<evidence type="ECO:0000313" key="2">
    <source>
        <dbReference type="EMBL" id="KAK3920207.1"/>
    </source>
</evidence>
<dbReference type="AlphaFoldDB" id="A0AAE1HF47"/>
<comment type="caution">
    <text evidence="2">The sequence shown here is derived from an EMBL/GenBank/DDBJ whole genome shotgun (WGS) entry which is preliminary data.</text>
</comment>
<feature type="region of interest" description="Disordered" evidence="1">
    <location>
        <begin position="77"/>
        <end position="230"/>
    </location>
</feature>
<feature type="compositionally biased region" description="Basic and acidic residues" evidence="1">
    <location>
        <begin position="190"/>
        <end position="220"/>
    </location>
</feature>
<dbReference type="Proteomes" id="UP001219518">
    <property type="component" value="Unassembled WGS sequence"/>
</dbReference>
<dbReference type="EMBL" id="JAHWGI010000990">
    <property type="protein sequence ID" value="KAK3920207.1"/>
    <property type="molecule type" value="Genomic_DNA"/>
</dbReference>
<proteinExistence type="predicted"/>
<evidence type="ECO:0000313" key="3">
    <source>
        <dbReference type="Proteomes" id="UP001219518"/>
    </source>
</evidence>
<accession>A0AAE1HF47</accession>
<organism evidence="2 3">
    <name type="scientific">Frankliniella fusca</name>
    <dbReference type="NCBI Taxonomy" id="407009"/>
    <lineage>
        <taxon>Eukaryota</taxon>
        <taxon>Metazoa</taxon>
        <taxon>Ecdysozoa</taxon>
        <taxon>Arthropoda</taxon>
        <taxon>Hexapoda</taxon>
        <taxon>Insecta</taxon>
        <taxon>Pterygota</taxon>
        <taxon>Neoptera</taxon>
        <taxon>Paraneoptera</taxon>
        <taxon>Thysanoptera</taxon>
        <taxon>Terebrantia</taxon>
        <taxon>Thripoidea</taxon>
        <taxon>Thripidae</taxon>
        <taxon>Frankliniella</taxon>
    </lineage>
</organism>
<reference evidence="2" key="1">
    <citation type="submission" date="2021-07" db="EMBL/GenBank/DDBJ databases">
        <authorList>
            <person name="Catto M.A."/>
            <person name="Jacobson A."/>
            <person name="Kennedy G."/>
            <person name="Labadie P."/>
            <person name="Hunt B.G."/>
            <person name="Srinivasan R."/>
        </authorList>
    </citation>
    <scope>NUCLEOTIDE SEQUENCE</scope>
    <source>
        <strain evidence="2">PL_HMW_Pooled</strain>
        <tissue evidence="2">Head</tissue>
    </source>
</reference>
<sequence>MFKCCISKVRSYFILNQIDRKLRHNVSTGNQLLKFVKDLLYFLTRCAKLSEAEYSVYRTLSQEVQSILLENTHWKPKRALRPPSARTVQLHAQLPAQRPARPDNLKHRPRRQPPDSPPLCRCPISPKLQRHPQLQPPPPHPAPPRSAPGPAARSATTRTRMRSPRPAGPAESLVRPSTRWKQLHSRTRRPGTEKKETKKKEEKKKEEKKKEEKKKEEKKSHTIRVSNRRW</sequence>
<name>A0AAE1HF47_9NEOP</name>
<feature type="compositionally biased region" description="Low complexity" evidence="1">
    <location>
        <begin position="148"/>
        <end position="158"/>
    </location>
</feature>